<comment type="caution">
    <text evidence="9">The sequence shown here is derived from an EMBL/GenBank/DDBJ whole genome shotgun (WGS) entry which is preliminary data.</text>
</comment>
<gene>
    <name evidence="9" type="ORF">LSTR_LSTR000966</name>
</gene>
<reference evidence="9 10" key="1">
    <citation type="journal article" date="2017" name="Gigascience">
        <title>Genome sequence of the small brown planthopper, Laodelphax striatellus.</title>
        <authorList>
            <person name="Zhu J."/>
            <person name="Jiang F."/>
            <person name="Wang X."/>
            <person name="Yang P."/>
            <person name="Bao Y."/>
            <person name="Zhao W."/>
            <person name="Wang W."/>
            <person name="Lu H."/>
            <person name="Wang Q."/>
            <person name="Cui N."/>
            <person name="Li J."/>
            <person name="Chen X."/>
            <person name="Luo L."/>
            <person name="Yu J."/>
            <person name="Kang L."/>
            <person name="Cui F."/>
        </authorList>
    </citation>
    <scope>NUCLEOTIDE SEQUENCE [LARGE SCALE GENOMIC DNA]</scope>
    <source>
        <strain evidence="9">Lst14</strain>
    </source>
</reference>
<dbReference type="AlphaFoldDB" id="A0A482X0T5"/>
<dbReference type="PANTHER" id="PTHR24406">
    <property type="entry name" value="TRANSCRIPTIONAL REPRESSOR CTCFL-RELATED"/>
    <property type="match status" value="1"/>
</dbReference>
<evidence type="ECO:0000256" key="3">
    <source>
        <dbReference type="ARBA" id="ARBA00022737"/>
    </source>
</evidence>
<keyword evidence="3" id="KW-0677">Repeat</keyword>
<sequence>MENAIPLDPSLWPPGIGMMPHPWDMMPSIGGPDPHQLIPSLQSQNRFICNRCHKSYAQYTSLYNHKKFECGKPASLQCPYCEHRTKLKGNLKAHIMNKHSDLLLIGKESEKQTNQIAEKQEIRARPIGELIDSTLLSEIFGRKVSKYYSQRSPNQQDKNRCDSCGKAYSLVSSLINHKRFECGKGPNFKCPFCNHMTKQKGNMKTHIAHKHTAEYLEYLGLSHGHDENPGTGPTGGSAVLPL</sequence>
<evidence type="ECO:0000313" key="10">
    <source>
        <dbReference type="Proteomes" id="UP000291343"/>
    </source>
</evidence>
<dbReference type="Gene3D" id="3.30.160.60">
    <property type="entry name" value="Classic Zinc Finger"/>
    <property type="match status" value="2"/>
</dbReference>
<feature type="domain" description="C2H2-type" evidence="8">
    <location>
        <begin position="47"/>
        <end position="74"/>
    </location>
</feature>
<keyword evidence="10" id="KW-1185">Reference proteome</keyword>
<dbReference type="SMART" id="SM00355">
    <property type="entry name" value="ZnF_C2H2"/>
    <property type="match status" value="4"/>
</dbReference>
<dbReference type="Proteomes" id="UP000291343">
    <property type="component" value="Unassembled WGS sequence"/>
</dbReference>
<evidence type="ECO:0000256" key="2">
    <source>
        <dbReference type="ARBA" id="ARBA00022723"/>
    </source>
</evidence>
<feature type="domain" description="C2H2-type" evidence="8">
    <location>
        <begin position="188"/>
        <end position="216"/>
    </location>
</feature>
<accession>A0A482X0T5</accession>
<dbReference type="EMBL" id="QKKF02019844">
    <property type="protein sequence ID" value="RZF39445.1"/>
    <property type="molecule type" value="Genomic_DNA"/>
</dbReference>
<evidence type="ECO:0000256" key="7">
    <source>
        <dbReference type="PROSITE-ProRule" id="PRU00042"/>
    </source>
</evidence>
<evidence type="ECO:0000256" key="1">
    <source>
        <dbReference type="ARBA" id="ARBA00004123"/>
    </source>
</evidence>
<name>A0A482X0T5_LAOST</name>
<protein>
    <recommendedName>
        <fullName evidence="8">C2H2-type domain-containing protein</fullName>
    </recommendedName>
</protein>
<evidence type="ECO:0000256" key="5">
    <source>
        <dbReference type="ARBA" id="ARBA00022833"/>
    </source>
</evidence>
<proteinExistence type="predicted"/>
<dbReference type="SMR" id="A0A482X0T5"/>
<keyword evidence="6" id="KW-0539">Nucleus</keyword>
<feature type="domain" description="C2H2-type" evidence="8">
    <location>
        <begin position="159"/>
        <end position="186"/>
    </location>
</feature>
<dbReference type="PROSITE" id="PS50157">
    <property type="entry name" value="ZINC_FINGER_C2H2_2"/>
    <property type="match status" value="3"/>
</dbReference>
<keyword evidence="4 7" id="KW-0863">Zinc-finger</keyword>
<dbReference type="InterPro" id="IPR013087">
    <property type="entry name" value="Znf_C2H2_type"/>
</dbReference>
<evidence type="ECO:0000256" key="4">
    <source>
        <dbReference type="ARBA" id="ARBA00022771"/>
    </source>
</evidence>
<dbReference type="STRING" id="195883.A0A482X0T5"/>
<evidence type="ECO:0000259" key="8">
    <source>
        <dbReference type="PROSITE" id="PS50157"/>
    </source>
</evidence>
<evidence type="ECO:0000313" key="9">
    <source>
        <dbReference type="EMBL" id="RZF39445.1"/>
    </source>
</evidence>
<comment type="subcellular location">
    <subcellularLocation>
        <location evidence="1">Nucleus</location>
    </subcellularLocation>
</comment>
<dbReference type="InterPro" id="IPR036236">
    <property type="entry name" value="Znf_C2H2_sf"/>
</dbReference>
<dbReference type="SUPFAM" id="SSF57667">
    <property type="entry name" value="beta-beta-alpha zinc fingers"/>
    <property type="match status" value="2"/>
</dbReference>
<keyword evidence="2" id="KW-0479">Metal-binding</keyword>
<evidence type="ECO:0000256" key="6">
    <source>
        <dbReference type="ARBA" id="ARBA00023242"/>
    </source>
</evidence>
<dbReference type="OrthoDB" id="10004641at2759"/>
<keyword evidence="5" id="KW-0862">Zinc</keyword>
<dbReference type="InterPro" id="IPR050888">
    <property type="entry name" value="ZnF_C2H2-type_TF"/>
</dbReference>
<organism evidence="9 10">
    <name type="scientific">Laodelphax striatellus</name>
    <name type="common">Small brown planthopper</name>
    <name type="synonym">Delphax striatella</name>
    <dbReference type="NCBI Taxonomy" id="195883"/>
    <lineage>
        <taxon>Eukaryota</taxon>
        <taxon>Metazoa</taxon>
        <taxon>Ecdysozoa</taxon>
        <taxon>Arthropoda</taxon>
        <taxon>Hexapoda</taxon>
        <taxon>Insecta</taxon>
        <taxon>Pterygota</taxon>
        <taxon>Neoptera</taxon>
        <taxon>Paraneoptera</taxon>
        <taxon>Hemiptera</taxon>
        <taxon>Auchenorrhyncha</taxon>
        <taxon>Fulgoroidea</taxon>
        <taxon>Delphacidae</taxon>
        <taxon>Criomorphinae</taxon>
        <taxon>Laodelphax</taxon>
    </lineage>
</organism>
<dbReference type="GO" id="GO:0008270">
    <property type="term" value="F:zinc ion binding"/>
    <property type="evidence" value="ECO:0007669"/>
    <property type="project" value="UniProtKB-KW"/>
</dbReference>
<dbReference type="InParanoid" id="A0A482X0T5"/>
<dbReference type="GO" id="GO:0005634">
    <property type="term" value="C:nucleus"/>
    <property type="evidence" value="ECO:0007669"/>
    <property type="project" value="UniProtKB-SubCell"/>
</dbReference>